<reference evidence="2" key="1">
    <citation type="submission" date="2020-05" db="EMBL/GenBank/DDBJ databases">
        <title>WGS assembly of Panicum virgatum.</title>
        <authorList>
            <person name="Lovell J.T."/>
            <person name="Jenkins J."/>
            <person name="Shu S."/>
            <person name="Juenger T.E."/>
            <person name="Schmutz J."/>
        </authorList>
    </citation>
    <scope>NUCLEOTIDE SEQUENCE</scope>
    <source>
        <strain evidence="2">AP13</strain>
    </source>
</reference>
<evidence type="ECO:0000313" key="2">
    <source>
        <dbReference type="EMBL" id="KAG2643827.1"/>
    </source>
</evidence>
<proteinExistence type="predicted"/>
<dbReference type="EMBL" id="CM029039">
    <property type="protein sequence ID" value="KAG2643827.1"/>
    <property type="molecule type" value="Genomic_DNA"/>
</dbReference>
<evidence type="ECO:0008006" key="4">
    <source>
        <dbReference type="Google" id="ProtNLM"/>
    </source>
</evidence>
<comment type="caution">
    <text evidence="2">The sequence shown here is derived from an EMBL/GenBank/DDBJ whole genome shotgun (WGS) entry which is preliminary data.</text>
</comment>
<feature type="chain" id="PRO_5035823276" description="Secreted protein" evidence="1">
    <location>
        <begin position="23"/>
        <end position="93"/>
    </location>
</feature>
<gene>
    <name evidence="2" type="ORF">PVAP13_2KG528005</name>
</gene>
<name>A0A8T0WC44_PANVG</name>
<accession>A0A8T0WC44</accession>
<feature type="signal peptide" evidence="1">
    <location>
        <begin position="1"/>
        <end position="22"/>
    </location>
</feature>
<evidence type="ECO:0000256" key="1">
    <source>
        <dbReference type="SAM" id="SignalP"/>
    </source>
</evidence>
<organism evidence="2 3">
    <name type="scientific">Panicum virgatum</name>
    <name type="common">Blackwell switchgrass</name>
    <dbReference type="NCBI Taxonomy" id="38727"/>
    <lineage>
        <taxon>Eukaryota</taxon>
        <taxon>Viridiplantae</taxon>
        <taxon>Streptophyta</taxon>
        <taxon>Embryophyta</taxon>
        <taxon>Tracheophyta</taxon>
        <taxon>Spermatophyta</taxon>
        <taxon>Magnoliopsida</taxon>
        <taxon>Liliopsida</taxon>
        <taxon>Poales</taxon>
        <taxon>Poaceae</taxon>
        <taxon>PACMAD clade</taxon>
        <taxon>Panicoideae</taxon>
        <taxon>Panicodae</taxon>
        <taxon>Paniceae</taxon>
        <taxon>Panicinae</taxon>
        <taxon>Panicum</taxon>
        <taxon>Panicum sect. Hiantes</taxon>
    </lineage>
</organism>
<dbReference type="AlphaFoldDB" id="A0A8T0WC44"/>
<protein>
    <recommendedName>
        <fullName evidence="4">Secreted protein</fullName>
    </recommendedName>
</protein>
<dbReference type="Proteomes" id="UP000823388">
    <property type="component" value="Chromosome 2K"/>
</dbReference>
<sequence length="93" mass="10449">MSRPFSFRCLFSKSAAMASLLCFPCMPIAYRGDPIGMLTGYEQAYLGFQRRYGTIPDILYCERHVFVHTFGHPGPKPLGLCGLVKLGRDFLLV</sequence>
<keyword evidence="3" id="KW-1185">Reference proteome</keyword>
<keyword evidence="1" id="KW-0732">Signal</keyword>
<evidence type="ECO:0000313" key="3">
    <source>
        <dbReference type="Proteomes" id="UP000823388"/>
    </source>
</evidence>